<dbReference type="Gene3D" id="3.40.50.1820">
    <property type="entry name" value="alpha/beta hydrolase"/>
    <property type="match status" value="1"/>
</dbReference>
<gene>
    <name evidence="2" type="ORF">GO495_13950</name>
</gene>
<organism evidence="2 3">
    <name type="scientific">Chitinophaga oryziterrae</name>
    <dbReference type="NCBI Taxonomy" id="1031224"/>
    <lineage>
        <taxon>Bacteria</taxon>
        <taxon>Pseudomonadati</taxon>
        <taxon>Bacteroidota</taxon>
        <taxon>Chitinophagia</taxon>
        <taxon>Chitinophagales</taxon>
        <taxon>Chitinophagaceae</taxon>
        <taxon>Chitinophaga</taxon>
    </lineage>
</organism>
<keyword evidence="3" id="KW-1185">Reference proteome</keyword>
<name>A0A6N8J8X5_9BACT</name>
<dbReference type="RefSeq" id="WP_157300318.1">
    <property type="nucleotide sequence ID" value="NZ_BAAAZB010000006.1"/>
</dbReference>
<dbReference type="OrthoDB" id="940952at2"/>
<comment type="caution">
    <text evidence="2">The sequence shown here is derived from an EMBL/GenBank/DDBJ whole genome shotgun (WGS) entry which is preliminary data.</text>
</comment>
<dbReference type="InterPro" id="IPR029058">
    <property type="entry name" value="AB_hydrolase_fold"/>
</dbReference>
<reference evidence="2 3" key="1">
    <citation type="submission" date="2019-12" db="EMBL/GenBank/DDBJ databases">
        <title>The draft genomic sequence of strain Chitinophaga oryziterrae JCM 16595.</title>
        <authorList>
            <person name="Zhang X."/>
        </authorList>
    </citation>
    <scope>NUCLEOTIDE SEQUENCE [LARGE SCALE GENOMIC DNA]</scope>
    <source>
        <strain evidence="2 3">JCM 16595</strain>
    </source>
</reference>
<dbReference type="GO" id="GO:0016787">
    <property type="term" value="F:hydrolase activity"/>
    <property type="evidence" value="ECO:0007669"/>
    <property type="project" value="UniProtKB-KW"/>
</dbReference>
<dbReference type="PROSITE" id="PS51257">
    <property type="entry name" value="PROKAR_LIPOPROTEIN"/>
    <property type="match status" value="1"/>
</dbReference>
<dbReference type="EMBL" id="WRXO01000003">
    <property type="protein sequence ID" value="MVT41687.1"/>
    <property type="molecule type" value="Genomic_DNA"/>
</dbReference>
<protein>
    <submittedName>
        <fullName evidence="2">Alpha/beta hydrolase</fullName>
    </submittedName>
</protein>
<evidence type="ECO:0000256" key="1">
    <source>
        <dbReference type="SAM" id="MobiDB-lite"/>
    </source>
</evidence>
<evidence type="ECO:0000313" key="3">
    <source>
        <dbReference type="Proteomes" id="UP000468388"/>
    </source>
</evidence>
<evidence type="ECO:0000313" key="2">
    <source>
        <dbReference type="EMBL" id="MVT41687.1"/>
    </source>
</evidence>
<proteinExistence type="predicted"/>
<dbReference type="AlphaFoldDB" id="A0A6N8J8X5"/>
<sequence>MRTTLFKIGILLVLLAACSKGENKSDSSTPIDDDLQGPISRPSSGYGADGSYKVAEIDFPNPEYAGTNVTIFYPQGITSAMPTIFYSHPYGGEDKEYNRGLFEFIAKKGYVVVFVPYRTIDISIDHRYLTLWNGFMKAAADYPNIIDTRKVGFMGHSFGGGATIDLSYRAFTEKGWGQDGRFLFTMAPWYSYPWGSSQTTAEQLQNFPSNTKMISQVYDEDTDNDHRMAIDIFNHINIATSEKDYIYIKSSTVAGYKYVTDHVLPNSRSAYDALDYYGVYRLLDALIDYSFNGSAAGKKVALGNGSTEQITMPGYNGQLMAPLEVTDNPSPKYPQDKYTFPCNSSNNPRIDYCE</sequence>
<dbReference type="SUPFAM" id="SSF53474">
    <property type="entry name" value="alpha/beta-Hydrolases"/>
    <property type="match status" value="1"/>
</dbReference>
<keyword evidence="2" id="KW-0378">Hydrolase</keyword>
<feature type="region of interest" description="Disordered" evidence="1">
    <location>
        <begin position="21"/>
        <end position="47"/>
    </location>
</feature>
<dbReference type="Proteomes" id="UP000468388">
    <property type="component" value="Unassembled WGS sequence"/>
</dbReference>
<accession>A0A6N8J8X5</accession>